<evidence type="ECO:0000256" key="1">
    <source>
        <dbReference type="SAM" id="MobiDB-lite"/>
    </source>
</evidence>
<dbReference type="Pfam" id="PF16118">
    <property type="entry name" value="DUF4834"/>
    <property type="match status" value="1"/>
</dbReference>
<proteinExistence type="predicted"/>
<feature type="region of interest" description="Disordered" evidence="1">
    <location>
        <begin position="38"/>
        <end position="57"/>
    </location>
</feature>
<gene>
    <name evidence="2" type="ORF">ULMA_13440</name>
</gene>
<protein>
    <submittedName>
        <fullName evidence="2">Uncharacterized protein</fullName>
    </submittedName>
</protein>
<dbReference type="AlphaFoldDB" id="A0A5J4IWH5"/>
<dbReference type="Proteomes" id="UP000326509">
    <property type="component" value="Unassembled WGS sequence"/>
</dbReference>
<accession>A0A5J4IWH5</accession>
<keyword evidence="3" id="KW-1185">Reference proteome</keyword>
<evidence type="ECO:0000313" key="3">
    <source>
        <dbReference type="Proteomes" id="UP000326509"/>
    </source>
</evidence>
<comment type="caution">
    <text evidence="2">The sequence shown here is derived from an EMBL/GenBank/DDBJ whole genome shotgun (WGS) entry which is preliminary data.</text>
</comment>
<reference evidence="2 3" key="1">
    <citation type="submission" date="2019-08" db="EMBL/GenBank/DDBJ databases">
        <title>Draft genome sequence of Ulvibacter marinus type strain NBRC 109484.</title>
        <authorList>
            <person name="Kawano K."/>
            <person name="Ushijima N."/>
            <person name="Kihara M."/>
            <person name="Itoh H."/>
        </authorList>
    </citation>
    <scope>NUCLEOTIDE SEQUENCE [LARGE SCALE GENOMIC DNA]</scope>
    <source>
        <strain evidence="2 3">NBRC 109484</strain>
    </source>
</reference>
<dbReference type="EMBL" id="BKCG01000002">
    <property type="protein sequence ID" value="GER59236.1"/>
    <property type="molecule type" value="Genomic_DNA"/>
</dbReference>
<evidence type="ECO:0000313" key="2">
    <source>
        <dbReference type="EMBL" id="GER59236.1"/>
    </source>
</evidence>
<sequence length="57" mass="6604">MRYIQKKAGQKFEDMFSHMQGAQPQQKKEGEITIDKIPKQKSGSKPVGEYVDFEEID</sequence>
<name>A0A5J4IWH5_9FLAO</name>
<organism evidence="2 3">
    <name type="scientific">Patiriisocius marinus</name>
    <dbReference type="NCBI Taxonomy" id="1397112"/>
    <lineage>
        <taxon>Bacteria</taxon>
        <taxon>Pseudomonadati</taxon>
        <taxon>Bacteroidota</taxon>
        <taxon>Flavobacteriia</taxon>
        <taxon>Flavobacteriales</taxon>
        <taxon>Flavobacteriaceae</taxon>
        <taxon>Patiriisocius</taxon>
    </lineage>
</organism>
<dbReference type="InterPro" id="IPR032272">
    <property type="entry name" value="DUF4834"/>
</dbReference>